<reference evidence="10 11" key="1">
    <citation type="submission" date="2022-01" db="EMBL/GenBank/DDBJ databases">
        <title>A chromosomal length assembly of Cordylochernes scorpioides.</title>
        <authorList>
            <person name="Zeh D."/>
            <person name="Zeh J."/>
        </authorList>
    </citation>
    <scope>NUCLEOTIDE SEQUENCE [LARGE SCALE GENOMIC DNA]</scope>
    <source>
        <strain evidence="10">IN4F17</strain>
        <tissue evidence="10">Whole Body</tissue>
    </source>
</reference>
<dbReference type="PANTHER" id="PTHR24392">
    <property type="entry name" value="ZINC FINGER PROTEIN"/>
    <property type="match status" value="1"/>
</dbReference>
<dbReference type="PANTHER" id="PTHR24392:SF31">
    <property type="entry name" value="C2H2-TYPE DOMAIN-CONTAINING PROTEIN"/>
    <property type="match status" value="1"/>
</dbReference>
<evidence type="ECO:0000259" key="9">
    <source>
        <dbReference type="PROSITE" id="PS50157"/>
    </source>
</evidence>
<evidence type="ECO:0000256" key="1">
    <source>
        <dbReference type="ARBA" id="ARBA00004123"/>
    </source>
</evidence>
<dbReference type="InterPro" id="IPR013087">
    <property type="entry name" value="Znf_C2H2_type"/>
</dbReference>
<proteinExistence type="predicted"/>
<dbReference type="Gene3D" id="3.30.160.60">
    <property type="entry name" value="Classic Zinc Finger"/>
    <property type="match status" value="2"/>
</dbReference>
<evidence type="ECO:0000256" key="8">
    <source>
        <dbReference type="PROSITE-ProRule" id="PRU00042"/>
    </source>
</evidence>
<keyword evidence="6" id="KW-0238">DNA-binding</keyword>
<dbReference type="InterPro" id="IPR036236">
    <property type="entry name" value="Znf_C2H2_sf"/>
</dbReference>
<accession>A0ABY6KAH9</accession>
<protein>
    <submittedName>
        <fullName evidence="10">ZNF781</fullName>
    </submittedName>
</protein>
<comment type="subcellular location">
    <subcellularLocation>
        <location evidence="1">Nucleus</location>
    </subcellularLocation>
</comment>
<evidence type="ECO:0000256" key="5">
    <source>
        <dbReference type="ARBA" id="ARBA00022833"/>
    </source>
</evidence>
<evidence type="ECO:0000256" key="4">
    <source>
        <dbReference type="ARBA" id="ARBA00022771"/>
    </source>
</evidence>
<organism evidence="10 11">
    <name type="scientific">Cordylochernes scorpioides</name>
    <dbReference type="NCBI Taxonomy" id="51811"/>
    <lineage>
        <taxon>Eukaryota</taxon>
        <taxon>Metazoa</taxon>
        <taxon>Ecdysozoa</taxon>
        <taxon>Arthropoda</taxon>
        <taxon>Chelicerata</taxon>
        <taxon>Arachnida</taxon>
        <taxon>Pseudoscorpiones</taxon>
        <taxon>Cheliferoidea</taxon>
        <taxon>Chernetidae</taxon>
        <taxon>Cordylochernes</taxon>
    </lineage>
</organism>
<name>A0ABY6KAH9_9ARAC</name>
<keyword evidence="4 8" id="KW-0863">Zinc-finger</keyword>
<keyword evidence="5" id="KW-0862">Zinc</keyword>
<gene>
    <name evidence="10" type="ORF">LAZ67_3005584</name>
</gene>
<dbReference type="Proteomes" id="UP001235939">
    <property type="component" value="Chromosome 03"/>
</dbReference>
<keyword evidence="11" id="KW-1185">Reference proteome</keyword>
<evidence type="ECO:0000256" key="3">
    <source>
        <dbReference type="ARBA" id="ARBA00022737"/>
    </source>
</evidence>
<evidence type="ECO:0000313" key="10">
    <source>
        <dbReference type="EMBL" id="UYV65832.1"/>
    </source>
</evidence>
<keyword evidence="7" id="KW-0539">Nucleus</keyword>
<dbReference type="SMART" id="SM00355">
    <property type="entry name" value="ZnF_C2H2"/>
    <property type="match status" value="6"/>
</dbReference>
<evidence type="ECO:0000256" key="7">
    <source>
        <dbReference type="ARBA" id="ARBA00023242"/>
    </source>
</evidence>
<evidence type="ECO:0000256" key="2">
    <source>
        <dbReference type="ARBA" id="ARBA00022723"/>
    </source>
</evidence>
<evidence type="ECO:0000256" key="6">
    <source>
        <dbReference type="ARBA" id="ARBA00023125"/>
    </source>
</evidence>
<dbReference type="PROSITE" id="PS50157">
    <property type="entry name" value="ZINC_FINGER_C2H2_2"/>
    <property type="match status" value="1"/>
</dbReference>
<keyword evidence="2" id="KW-0479">Metal-binding</keyword>
<dbReference type="EMBL" id="CP092865">
    <property type="protein sequence ID" value="UYV65832.1"/>
    <property type="molecule type" value="Genomic_DNA"/>
</dbReference>
<feature type="domain" description="C2H2-type" evidence="9">
    <location>
        <begin position="10"/>
        <end position="38"/>
    </location>
</feature>
<sequence length="241" mass="27242">MRKHNNSKPYICAQCGFKTSYCNSLNAHKRNKHTDPALKCKVCKYVAFGEVDLKNHTCKESLCCGECGYKTHTRPNFIRHKEVHNTLLYSCSLCGTRKEAGVEDSVVDLLVTDEVEFGVSFVSTLPTTEALIAGVVAQRNKHTDPALKCKVCKYVAYGEVDLKSHTCKESLCCGVCGYKTHTRPNFIRHKEVHNTVPYFCSLCGTRSKSKTYFTAHMKNKHQVLNIKIEEYITPVTTYLDQ</sequence>
<keyword evidence="3" id="KW-0677">Repeat</keyword>
<dbReference type="SUPFAM" id="SSF57667">
    <property type="entry name" value="beta-beta-alpha zinc fingers"/>
    <property type="match status" value="2"/>
</dbReference>
<evidence type="ECO:0000313" key="11">
    <source>
        <dbReference type="Proteomes" id="UP001235939"/>
    </source>
</evidence>